<dbReference type="EMBL" id="CP103300">
    <property type="protein sequence ID" value="UYM14018.1"/>
    <property type="molecule type" value="Genomic_DNA"/>
</dbReference>
<dbReference type="RefSeq" id="WP_262595419.1">
    <property type="nucleotide sequence ID" value="NZ_CP103300.1"/>
</dbReference>
<dbReference type="Proteomes" id="UP001163255">
    <property type="component" value="Chromosome"/>
</dbReference>
<feature type="transmembrane region" description="Helical" evidence="1">
    <location>
        <begin position="12"/>
        <end position="30"/>
    </location>
</feature>
<accession>A0ABY6GMT6</accession>
<reference evidence="2" key="1">
    <citation type="submission" date="2022-10" db="EMBL/GenBank/DDBJ databases">
        <title>Completed Genome Sequence of two octocoral isolated bacterium, Endozoicomonas euniceicola EF212T and Endozoicomonas gorgoniicola PS125T.</title>
        <authorList>
            <person name="Chiou Y.-J."/>
            <person name="Chen Y.-H."/>
        </authorList>
    </citation>
    <scope>NUCLEOTIDE SEQUENCE</scope>
    <source>
        <strain evidence="2">EF212</strain>
    </source>
</reference>
<name>A0ABY6GMT6_9GAMM</name>
<proteinExistence type="predicted"/>
<evidence type="ECO:0000313" key="2">
    <source>
        <dbReference type="EMBL" id="UYM14018.1"/>
    </source>
</evidence>
<keyword evidence="3" id="KW-1185">Reference proteome</keyword>
<keyword evidence="1" id="KW-0472">Membrane</keyword>
<sequence length="61" mass="7042">MNKKQRENTGKMFYDLVKVPLAVCCFGAIAAEHSDLIYFVFFGLSISMLFFYIGYQMDSEL</sequence>
<evidence type="ECO:0000256" key="1">
    <source>
        <dbReference type="SAM" id="Phobius"/>
    </source>
</evidence>
<keyword evidence="1" id="KW-1133">Transmembrane helix</keyword>
<keyword evidence="1" id="KW-0812">Transmembrane</keyword>
<organism evidence="2 3">
    <name type="scientific">Endozoicomonas euniceicola</name>
    <dbReference type="NCBI Taxonomy" id="1234143"/>
    <lineage>
        <taxon>Bacteria</taxon>
        <taxon>Pseudomonadati</taxon>
        <taxon>Pseudomonadota</taxon>
        <taxon>Gammaproteobacteria</taxon>
        <taxon>Oceanospirillales</taxon>
        <taxon>Endozoicomonadaceae</taxon>
        <taxon>Endozoicomonas</taxon>
    </lineage>
</organism>
<evidence type="ECO:0000313" key="3">
    <source>
        <dbReference type="Proteomes" id="UP001163255"/>
    </source>
</evidence>
<protein>
    <submittedName>
        <fullName evidence="2">Uncharacterized protein</fullName>
    </submittedName>
</protein>
<gene>
    <name evidence="2" type="ORF">NX720_13965</name>
</gene>
<feature type="transmembrane region" description="Helical" evidence="1">
    <location>
        <begin position="36"/>
        <end position="55"/>
    </location>
</feature>